<reference evidence="2" key="1">
    <citation type="submission" date="2021-02" db="EMBL/GenBank/DDBJ databases">
        <authorList>
            <person name="Dougan E. K."/>
            <person name="Rhodes N."/>
            <person name="Thang M."/>
            <person name="Chan C."/>
        </authorList>
    </citation>
    <scope>NUCLEOTIDE SEQUENCE</scope>
</reference>
<organism evidence="2 3">
    <name type="scientific">Symbiodinium necroappetens</name>
    <dbReference type="NCBI Taxonomy" id="1628268"/>
    <lineage>
        <taxon>Eukaryota</taxon>
        <taxon>Sar</taxon>
        <taxon>Alveolata</taxon>
        <taxon>Dinophyceae</taxon>
        <taxon>Suessiales</taxon>
        <taxon>Symbiodiniaceae</taxon>
        <taxon>Symbiodinium</taxon>
    </lineage>
</organism>
<name>A0A812ZZT0_9DINO</name>
<dbReference type="Proteomes" id="UP000601435">
    <property type="component" value="Unassembled WGS sequence"/>
</dbReference>
<dbReference type="PANTHER" id="PTHR45982:SF1">
    <property type="entry name" value="REGULATOR OF CHROMOSOME CONDENSATION"/>
    <property type="match status" value="1"/>
</dbReference>
<dbReference type="OrthoDB" id="427523at2759"/>
<proteinExistence type="predicted"/>
<dbReference type="GO" id="GO:0005085">
    <property type="term" value="F:guanyl-nucleotide exchange factor activity"/>
    <property type="evidence" value="ECO:0007669"/>
    <property type="project" value="TreeGrafter"/>
</dbReference>
<dbReference type="Gene3D" id="2.130.10.30">
    <property type="entry name" value="Regulator of chromosome condensation 1/beta-lactamase-inhibitor protein II"/>
    <property type="match status" value="1"/>
</dbReference>
<comment type="caution">
    <text evidence="2">The sequence shown here is derived from an EMBL/GenBank/DDBJ whole genome shotgun (WGS) entry which is preliminary data.</text>
</comment>
<accession>A0A812ZZT0</accession>
<dbReference type="SUPFAM" id="SSF50985">
    <property type="entry name" value="RCC1/BLIP-II"/>
    <property type="match status" value="1"/>
</dbReference>
<dbReference type="GO" id="GO:0005737">
    <property type="term" value="C:cytoplasm"/>
    <property type="evidence" value="ECO:0007669"/>
    <property type="project" value="TreeGrafter"/>
</dbReference>
<dbReference type="EMBL" id="CAJNJA010052031">
    <property type="protein sequence ID" value="CAE7845391.1"/>
    <property type="molecule type" value="Genomic_DNA"/>
</dbReference>
<dbReference type="InterPro" id="IPR009091">
    <property type="entry name" value="RCC1/BLIP-II"/>
</dbReference>
<feature type="region of interest" description="Disordered" evidence="1">
    <location>
        <begin position="167"/>
        <end position="188"/>
    </location>
</feature>
<sequence>MGGHLPVVDLGGLDVVQLALGFWHSCALLAGATVKCFGRGFVLGLGDTRWQNRGDNPGEMGSELPALDLGTDFEPVELTAGAYHTCALSRRGTVKCWGYAYLLGLGWSAAAGYIGSRPNEMGDSLPTLDLGALPAVQISAGVVHTCAVLVDGSARCWGESDLGQLGHGTTEPGHGAGKEGIDASELIE</sequence>
<dbReference type="AlphaFoldDB" id="A0A812ZZT0"/>
<keyword evidence="3" id="KW-1185">Reference proteome</keyword>
<evidence type="ECO:0000256" key="1">
    <source>
        <dbReference type="SAM" id="MobiDB-lite"/>
    </source>
</evidence>
<dbReference type="Pfam" id="PF13540">
    <property type="entry name" value="RCC1_2"/>
    <property type="match status" value="3"/>
</dbReference>
<dbReference type="InterPro" id="IPR051553">
    <property type="entry name" value="Ran_GTPase-activating"/>
</dbReference>
<dbReference type="PANTHER" id="PTHR45982">
    <property type="entry name" value="REGULATOR OF CHROMOSOME CONDENSATION"/>
    <property type="match status" value="1"/>
</dbReference>
<evidence type="ECO:0000313" key="3">
    <source>
        <dbReference type="Proteomes" id="UP000601435"/>
    </source>
</evidence>
<protein>
    <submittedName>
        <fullName evidence="2">UVR8 protein</fullName>
    </submittedName>
</protein>
<gene>
    <name evidence="2" type="primary">UVR8</name>
    <name evidence="2" type="ORF">SNEC2469_LOCUS25969</name>
</gene>
<evidence type="ECO:0000313" key="2">
    <source>
        <dbReference type="EMBL" id="CAE7845391.1"/>
    </source>
</evidence>